<dbReference type="InterPro" id="IPR005380">
    <property type="entry name" value="XS_domain"/>
</dbReference>
<dbReference type="Pfam" id="PF03470">
    <property type="entry name" value="zf-XS"/>
    <property type="match status" value="1"/>
</dbReference>
<comment type="caution">
    <text evidence="7">The sequence shown here is derived from an EMBL/GenBank/DDBJ whole genome shotgun (WGS) entry which is preliminary data.</text>
</comment>
<keyword evidence="2" id="KW-0943">RNA-mediated gene silencing</keyword>
<accession>A0AAN7R0Z6</accession>
<feature type="domain" description="XS" evidence="4">
    <location>
        <begin position="118"/>
        <end position="226"/>
    </location>
</feature>
<dbReference type="InterPro" id="IPR005379">
    <property type="entry name" value="FDM1-5/IDN2_XH"/>
</dbReference>
<evidence type="ECO:0000313" key="7">
    <source>
        <dbReference type="EMBL" id="KAK4784160.1"/>
    </source>
</evidence>
<organism evidence="7 8">
    <name type="scientific">Trapa natans</name>
    <name type="common">Water chestnut</name>
    <dbReference type="NCBI Taxonomy" id="22666"/>
    <lineage>
        <taxon>Eukaryota</taxon>
        <taxon>Viridiplantae</taxon>
        <taxon>Streptophyta</taxon>
        <taxon>Embryophyta</taxon>
        <taxon>Tracheophyta</taxon>
        <taxon>Spermatophyta</taxon>
        <taxon>Magnoliopsida</taxon>
        <taxon>eudicotyledons</taxon>
        <taxon>Gunneridae</taxon>
        <taxon>Pentapetalae</taxon>
        <taxon>rosids</taxon>
        <taxon>malvids</taxon>
        <taxon>Myrtales</taxon>
        <taxon>Lythraceae</taxon>
        <taxon>Trapa</taxon>
    </lineage>
</organism>
<protein>
    <submittedName>
        <fullName evidence="7">Uncharacterized protein</fullName>
    </submittedName>
</protein>
<dbReference type="Pfam" id="PF03469">
    <property type="entry name" value="XH"/>
    <property type="match status" value="1"/>
</dbReference>
<dbReference type="InterPro" id="IPR045177">
    <property type="entry name" value="FDM1-5/IDN2"/>
</dbReference>
<evidence type="ECO:0000259" key="6">
    <source>
        <dbReference type="Pfam" id="PF03470"/>
    </source>
</evidence>
<keyword evidence="1 3" id="KW-0175">Coiled coil</keyword>
<evidence type="ECO:0000256" key="3">
    <source>
        <dbReference type="SAM" id="Coils"/>
    </source>
</evidence>
<dbReference type="Gene3D" id="3.30.70.2890">
    <property type="entry name" value="XS domain"/>
    <property type="match status" value="1"/>
</dbReference>
<dbReference type="InterPro" id="IPR005381">
    <property type="entry name" value="Znf-XS_domain"/>
</dbReference>
<feature type="coiled-coil region" evidence="3">
    <location>
        <begin position="338"/>
        <end position="487"/>
    </location>
</feature>
<dbReference type="AlphaFoldDB" id="A0AAN7R0Z6"/>
<feature type="domain" description="Factor of DNA methylation 1-5/IDN2" evidence="5">
    <location>
        <begin position="523"/>
        <end position="652"/>
    </location>
</feature>
<evidence type="ECO:0000256" key="2">
    <source>
        <dbReference type="ARBA" id="ARBA00023158"/>
    </source>
</evidence>
<name>A0AAN7R0Z6_TRANT</name>
<dbReference type="EMBL" id="JAXQNO010000014">
    <property type="protein sequence ID" value="KAK4784160.1"/>
    <property type="molecule type" value="Genomic_DNA"/>
</dbReference>
<dbReference type="Proteomes" id="UP001346149">
    <property type="component" value="Unassembled WGS sequence"/>
</dbReference>
<dbReference type="PANTHER" id="PTHR21596">
    <property type="entry name" value="RIBONUCLEASE P SUBUNIT P38"/>
    <property type="match status" value="1"/>
</dbReference>
<feature type="domain" description="Zinc finger-XS" evidence="6">
    <location>
        <begin position="51"/>
        <end position="90"/>
    </location>
</feature>
<gene>
    <name evidence="7" type="ORF">SAY86_018528</name>
</gene>
<dbReference type="Pfam" id="PF03468">
    <property type="entry name" value="XS"/>
    <property type="match status" value="1"/>
</dbReference>
<evidence type="ECO:0000313" key="8">
    <source>
        <dbReference type="Proteomes" id="UP001346149"/>
    </source>
</evidence>
<dbReference type="GO" id="GO:0080188">
    <property type="term" value="P:gene silencing by siRNA-directed DNA methylation"/>
    <property type="evidence" value="ECO:0007669"/>
    <property type="project" value="InterPro"/>
</dbReference>
<evidence type="ECO:0000259" key="5">
    <source>
        <dbReference type="Pfam" id="PF03469"/>
    </source>
</evidence>
<dbReference type="PANTHER" id="PTHR21596:SF23">
    <property type="entry name" value="FACTOR OF DNA METHYLATION 4"/>
    <property type="match status" value="1"/>
</dbReference>
<evidence type="ECO:0000256" key="1">
    <source>
        <dbReference type="ARBA" id="ARBA00023054"/>
    </source>
</evidence>
<proteinExistence type="predicted"/>
<sequence>MEVPDMSQSHQSEKRTYTREGEQLEEFEYTYYEELKTGSVKLRITESLFRCPYCDRENRCDYSFDELVGHAHCRSRSSRSTEEKGKHSALERYAKRYCRNNTSSVGSSNVTNSQIVDDELFVWPPMGIIGNMKSNIQDARTIGEYVSTLMDDLLRRGLNPVKIEPLWSNQVLSGFSVVKFKKGWIGFHDALLFEKIFESKNCGKMDFFCSNDRHKLYGWIARADDYCSNSRVGGYLRKQGDLKSVTEKQKEDARIQSFLESSLINDIEERETRIQKLRSGYENKKHYLEDLLNQKEDMLRNYNEGKIYDCAESFMIFYNLFCFQFVISETKEMQLQVRHDFENLLLEHEEVRRKLQAQKKDLIQKEKKLEQRQFQDESKRKKLKLEKDMLERACLEQKKADENISRLAEDHQREKEELHRKIIDLQKELDDKQVLELEIQCMRGNLELMERMKEDKDANDNERLKELKEKMKEKEEELEHMDKFTRDLVVKQRLSIDELQGARKELISLFGQMNLGRAAVGVKRMGDLDHKPFRAAVEKNFSKNEAAVEAAKLCSIWEGHLRDPSWHPFKIITRDGYQIEVVDEDDEKLKHLHEFDDAVYKSVESALREMNEYNPSGRYTVPELWNYKEARRATLAEGTERLIKHWKSVRKKKKT</sequence>
<evidence type="ECO:0000259" key="4">
    <source>
        <dbReference type="Pfam" id="PF03468"/>
    </source>
</evidence>
<keyword evidence="8" id="KW-1185">Reference proteome</keyword>
<reference evidence="7 8" key="1">
    <citation type="journal article" date="2023" name="Hortic Res">
        <title>Pangenome of water caltrop reveals structural variations and asymmetric subgenome divergence after allopolyploidization.</title>
        <authorList>
            <person name="Zhang X."/>
            <person name="Chen Y."/>
            <person name="Wang L."/>
            <person name="Yuan Y."/>
            <person name="Fang M."/>
            <person name="Shi L."/>
            <person name="Lu R."/>
            <person name="Comes H.P."/>
            <person name="Ma Y."/>
            <person name="Chen Y."/>
            <person name="Huang G."/>
            <person name="Zhou Y."/>
            <person name="Zheng Z."/>
            <person name="Qiu Y."/>
        </authorList>
    </citation>
    <scope>NUCLEOTIDE SEQUENCE [LARGE SCALE GENOMIC DNA]</scope>
    <source>
        <strain evidence="7">F231</strain>
    </source>
</reference>
<dbReference type="InterPro" id="IPR038588">
    <property type="entry name" value="XS_domain_sf"/>
</dbReference>